<name>A0ABW2TRT8_9PSEU</name>
<gene>
    <name evidence="1" type="ORF">ACFQV2_22755</name>
</gene>
<dbReference type="EMBL" id="JBHTEY010000004">
    <property type="protein sequence ID" value="MFC7615884.1"/>
    <property type="molecule type" value="Genomic_DNA"/>
</dbReference>
<reference evidence="2" key="1">
    <citation type="journal article" date="2019" name="Int. J. Syst. Evol. Microbiol.">
        <title>The Global Catalogue of Microorganisms (GCM) 10K type strain sequencing project: providing services to taxonomists for standard genome sequencing and annotation.</title>
        <authorList>
            <consortium name="The Broad Institute Genomics Platform"/>
            <consortium name="The Broad Institute Genome Sequencing Center for Infectious Disease"/>
            <person name="Wu L."/>
            <person name="Ma J."/>
        </authorList>
    </citation>
    <scope>NUCLEOTIDE SEQUENCE [LARGE SCALE GENOMIC DNA]</scope>
    <source>
        <strain evidence="2">JCM 17695</strain>
    </source>
</reference>
<dbReference type="Pfam" id="PF19449">
    <property type="entry name" value="DUF5987"/>
    <property type="match status" value="1"/>
</dbReference>
<protein>
    <submittedName>
        <fullName evidence="1">DUF5987 family protein</fullName>
    </submittedName>
</protein>
<dbReference type="InterPro" id="IPR046029">
    <property type="entry name" value="DUF5987"/>
</dbReference>
<accession>A0ABW2TRT8</accession>
<comment type="caution">
    <text evidence="1">The sequence shown here is derived from an EMBL/GenBank/DDBJ whole genome shotgun (WGS) entry which is preliminary data.</text>
</comment>
<sequence>MDSEDPVYTLTLEAFADTIVPGEKRHPDDRAIAGVCAGPGSVQAGALELMHHSAPGIEAGLPSLVAMLNNHATNYAQELGLELDDAVPPFVALAYEHRYALVGRLTTPGHPEKAGWVLLALFSNMAFDSAPHKSTAQAMAEGHPVSTVLGFKPADADGLWRFKDYGYHQELAKTHPNTTESGSPA</sequence>
<keyword evidence="2" id="KW-1185">Reference proteome</keyword>
<organism evidence="1 2">
    <name type="scientific">Actinokineospora soli</name>
    <dbReference type="NCBI Taxonomy" id="1048753"/>
    <lineage>
        <taxon>Bacteria</taxon>
        <taxon>Bacillati</taxon>
        <taxon>Actinomycetota</taxon>
        <taxon>Actinomycetes</taxon>
        <taxon>Pseudonocardiales</taxon>
        <taxon>Pseudonocardiaceae</taxon>
        <taxon>Actinokineospora</taxon>
    </lineage>
</organism>
<proteinExistence type="predicted"/>
<evidence type="ECO:0000313" key="2">
    <source>
        <dbReference type="Proteomes" id="UP001596512"/>
    </source>
</evidence>
<dbReference type="Proteomes" id="UP001596512">
    <property type="component" value="Unassembled WGS sequence"/>
</dbReference>
<evidence type="ECO:0000313" key="1">
    <source>
        <dbReference type="EMBL" id="MFC7615884.1"/>
    </source>
</evidence>